<evidence type="ECO:0000313" key="2">
    <source>
        <dbReference type="EMBL" id="UUP18917.1"/>
    </source>
</evidence>
<dbReference type="Proteomes" id="UP001342418">
    <property type="component" value="Chromosome"/>
</dbReference>
<evidence type="ECO:0000256" key="1">
    <source>
        <dbReference type="SAM" id="MobiDB-lite"/>
    </source>
</evidence>
<evidence type="ECO:0000313" key="3">
    <source>
        <dbReference type="Proteomes" id="UP001342418"/>
    </source>
</evidence>
<keyword evidence="3" id="KW-1185">Reference proteome</keyword>
<feature type="region of interest" description="Disordered" evidence="1">
    <location>
        <begin position="41"/>
        <end position="60"/>
    </location>
</feature>
<protein>
    <submittedName>
        <fullName evidence="2">Uncharacterized protein</fullName>
    </submittedName>
</protein>
<sequence>MKICMRMTADDLTRTLRAVMHDVAARVEAGAADARGGEYRRVRRRAENDAEEGGRNDREP</sequence>
<organism evidence="2 3">
    <name type="scientific">Nitratireductor thuwali</name>
    <dbReference type="NCBI Taxonomy" id="2267699"/>
    <lineage>
        <taxon>Bacteria</taxon>
        <taxon>Pseudomonadati</taxon>
        <taxon>Pseudomonadota</taxon>
        <taxon>Alphaproteobacteria</taxon>
        <taxon>Hyphomicrobiales</taxon>
        <taxon>Phyllobacteriaceae</taxon>
        <taxon>Nitratireductor</taxon>
    </lineage>
</organism>
<dbReference type="RefSeq" id="WP_338531108.1">
    <property type="nucleotide sequence ID" value="NZ_CP030941.1"/>
</dbReference>
<proteinExistence type="predicted"/>
<dbReference type="EMBL" id="CP030941">
    <property type="protein sequence ID" value="UUP18917.1"/>
    <property type="molecule type" value="Genomic_DNA"/>
</dbReference>
<gene>
    <name evidence="2" type="ORF">NTH_03403</name>
</gene>
<reference evidence="2 3" key="1">
    <citation type="submission" date="2018-07" db="EMBL/GenBank/DDBJ databases">
        <title>Genome sequence of Nitratireductor thuwali#1536.</title>
        <authorList>
            <person name="Michoud G."/>
            <person name="Merlino G."/>
            <person name="Sefrji F.O."/>
            <person name="Daffonchio D."/>
        </authorList>
    </citation>
    <scope>NUCLEOTIDE SEQUENCE [LARGE SCALE GENOMIC DNA]</scope>
    <source>
        <strain evidence="3">Nit1536</strain>
    </source>
</reference>
<name>A0ABY5MNC6_9HYPH</name>
<accession>A0ABY5MNC6</accession>